<organism evidence="1 2">
    <name type="scientific">Calocera cornea HHB12733</name>
    <dbReference type="NCBI Taxonomy" id="1353952"/>
    <lineage>
        <taxon>Eukaryota</taxon>
        <taxon>Fungi</taxon>
        <taxon>Dikarya</taxon>
        <taxon>Basidiomycota</taxon>
        <taxon>Agaricomycotina</taxon>
        <taxon>Dacrymycetes</taxon>
        <taxon>Dacrymycetales</taxon>
        <taxon>Dacrymycetaceae</taxon>
        <taxon>Calocera</taxon>
    </lineage>
</organism>
<dbReference type="Proteomes" id="UP000076842">
    <property type="component" value="Unassembled WGS sequence"/>
</dbReference>
<dbReference type="AlphaFoldDB" id="A0A165DDJ7"/>
<dbReference type="InParanoid" id="A0A165DDJ7"/>
<keyword evidence="2" id="KW-1185">Reference proteome</keyword>
<sequence length="100" mass="11199">MGCAIFTGSSLRSALRRHRMIELACSTNSHERRQKLSRFAPLGCHHRPRKSTRLPAGCRADRKRQLRLPASLGSCHYDVPGNMLQIRGGACGSSMKLRIR</sequence>
<proteinExistence type="predicted"/>
<evidence type="ECO:0000313" key="2">
    <source>
        <dbReference type="Proteomes" id="UP000076842"/>
    </source>
</evidence>
<name>A0A165DDJ7_9BASI</name>
<evidence type="ECO:0000313" key="1">
    <source>
        <dbReference type="EMBL" id="KZT52578.1"/>
    </source>
</evidence>
<protein>
    <submittedName>
        <fullName evidence="1">Uncharacterized protein</fullName>
    </submittedName>
</protein>
<gene>
    <name evidence="1" type="ORF">CALCODRAFT_82959</name>
</gene>
<dbReference type="EMBL" id="KV424062">
    <property type="protein sequence ID" value="KZT52578.1"/>
    <property type="molecule type" value="Genomic_DNA"/>
</dbReference>
<accession>A0A165DDJ7</accession>
<reference evidence="1 2" key="1">
    <citation type="journal article" date="2016" name="Mol. Biol. Evol.">
        <title>Comparative Genomics of Early-Diverging Mushroom-Forming Fungi Provides Insights into the Origins of Lignocellulose Decay Capabilities.</title>
        <authorList>
            <person name="Nagy L.G."/>
            <person name="Riley R."/>
            <person name="Tritt A."/>
            <person name="Adam C."/>
            <person name="Daum C."/>
            <person name="Floudas D."/>
            <person name="Sun H."/>
            <person name="Yadav J.S."/>
            <person name="Pangilinan J."/>
            <person name="Larsson K.H."/>
            <person name="Matsuura K."/>
            <person name="Barry K."/>
            <person name="Labutti K."/>
            <person name="Kuo R."/>
            <person name="Ohm R.A."/>
            <person name="Bhattacharya S.S."/>
            <person name="Shirouzu T."/>
            <person name="Yoshinaga Y."/>
            <person name="Martin F.M."/>
            <person name="Grigoriev I.V."/>
            <person name="Hibbett D.S."/>
        </authorList>
    </citation>
    <scope>NUCLEOTIDE SEQUENCE [LARGE SCALE GENOMIC DNA]</scope>
    <source>
        <strain evidence="1 2">HHB12733</strain>
    </source>
</reference>